<dbReference type="SUPFAM" id="SSF47986">
    <property type="entry name" value="DEATH domain"/>
    <property type="match status" value="1"/>
</dbReference>
<accession>A0ABQ9G808</accession>
<evidence type="ECO:0000313" key="3">
    <source>
        <dbReference type="Proteomes" id="UP001159363"/>
    </source>
</evidence>
<keyword evidence="3" id="KW-1185">Reference proteome</keyword>
<dbReference type="Proteomes" id="UP001159363">
    <property type="component" value="Chromosome 15"/>
</dbReference>
<sequence>MTRTTYDDIREEVVSCADRTMLDKLDEYKTMYRPLINSARTTSRINSFRELVAVLVKRRCLAEDKMSILHDIASSLRDSTIVVRVKEYELKIPADNARGYVAVSGSSAKVARLDRKVKTVVRNKPQQAVRPHEQLWYNPHPCEPPQYLGYWPTAPDYVPRLPAGVVEHISEELGSAWKSFARLVAVKEGEIDDLITSTDMSIKEKLVKCLELFEKRTRPVDIRKALHVALCKVRRNDVSEQIEQMLIQAGF</sequence>
<evidence type="ECO:0000259" key="1">
    <source>
        <dbReference type="PROSITE" id="PS50017"/>
    </source>
</evidence>
<feature type="domain" description="Death" evidence="1">
    <location>
        <begin position="162"/>
        <end position="246"/>
    </location>
</feature>
<name>A0ABQ9G808_9NEOP</name>
<protein>
    <recommendedName>
        <fullName evidence="1">Death domain-containing protein</fullName>
    </recommendedName>
</protein>
<organism evidence="2 3">
    <name type="scientific">Dryococelus australis</name>
    <dbReference type="NCBI Taxonomy" id="614101"/>
    <lineage>
        <taxon>Eukaryota</taxon>
        <taxon>Metazoa</taxon>
        <taxon>Ecdysozoa</taxon>
        <taxon>Arthropoda</taxon>
        <taxon>Hexapoda</taxon>
        <taxon>Insecta</taxon>
        <taxon>Pterygota</taxon>
        <taxon>Neoptera</taxon>
        <taxon>Polyneoptera</taxon>
        <taxon>Phasmatodea</taxon>
        <taxon>Verophasmatodea</taxon>
        <taxon>Anareolatae</taxon>
        <taxon>Phasmatidae</taxon>
        <taxon>Eurycanthinae</taxon>
        <taxon>Dryococelus</taxon>
    </lineage>
</organism>
<reference evidence="2 3" key="1">
    <citation type="submission" date="2023-02" db="EMBL/GenBank/DDBJ databases">
        <title>LHISI_Scaffold_Assembly.</title>
        <authorList>
            <person name="Stuart O.P."/>
            <person name="Cleave R."/>
            <person name="Magrath M.J.L."/>
            <person name="Mikheyev A.S."/>
        </authorList>
    </citation>
    <scope>NUCLEOTIDE SEQUENCE [LARGE SCALE GENOMIC DNA]</scope>
    <source>
        <strain evidence="2">Daus_M_001</strain>
        <tissue evidence="2">Leg muscle</tissue>
    </source>
</reference>
<dbReference type="InterPro" id="IPR000488">
    <property type="entry name" value="Death_dom"/>
</dbReference>
<dbReference type="CDD" id="cd01670">
    <property type="entry name" value="Death"/>
    <property type="match status" value="1"/>
</dbReference>
<dbReference type="Gene3D" id="1.10.533.10">
    <property type="entry name" value="Death Domain, Fas"/>
    <property type="match status" value="2"/>
</dbReference>
<proteinExistence type="predicted"/>
<gene>
    <name evidence="2" type="ORF">PR048_033028</name>
</gene>
<dbReference type="Pfam" id="PF00531">
    <property type="entry name" value="Death"/>
    <property type="match status" value="1"/>
</dbReference>
<dbReference type="InterPro" id="IPR011029">
    <property type="entry name" value="DEATH-like_dom_sf"/>
</dbReference>
<comment type="caution">
    <text evidence="2">The sequence shown here is derived from an EMBL/GenBank/DDBJ whole genome shotgun (WGS) entry which is preliminary data.</text>
</comment>
<dbReference type="EMBL" id="JARBHB010000016">
    <property type="protein sequence ID" value="KAJ8867164.1"/>
    <property type="molecule type" value="Genomic_DNA"/>
</dbReference>
<dbReference type="PROSITE" id="PS50017">
    <property type="entry name" value="DEATH_DOMAIN"/>
    <property type="match status" value="1"/>
</dbReference>
<evidence type="ECO:0000313" key="2">
    <source>
        <dbReference type="EMBL" id="KAJ8867164.1"/>
    </source>
</evidence>